<dbReference type="Pfam" id="PF04548">
    <property type="entry name" value="AIG1"/>
    <property type="match status" value="1"/>
</dbReference>
<keyword evidence="6" id="KW-1185">Reference proteome</keyword>
<sequence>MASKLARTKAEETQLRIVLVGKTGVGKSAAGNTILMRKAFESKLSTSSLTSRCQKEKAEFGGQTLAVIDTPGLFDTGRKQEDVVTEIVRCITMAAPGPHVF</sequence>
<comment type="caution">
    <text evidence="5">The sequence shown here is derived from an EMBL/GenBank/DDBJ whole genome shotgun (WGS) entry which is preliminary data.</text>
</comment>
<protein>
    <submittedName>
        <fullName evidence="5">GTPase IMAP family member 9-like</fullName>
    </submittedName>
</protein>
<dbReference type="Gene3D" id="3.40.50.300">
    <property type="entry name" value="P-loop containing nucleotide triphosphate hydrolases"/>
    <property type="match status" value="1"/>
</dbReference>
<feature type="domain" description="AIG1-type G" evidence="4">
    <location>
        <begin position="12"/>
        <end position="101"/>
    </location>
</feature>
<dbReference type="SUPFAM" id="SSF52540">
    <property type="entry name" value="P-loop containing nucleoside triphosphate hydrolases"/>
    <property type="match status" value="1"/>
</dbReference>
<dbReference type="Proteomes" id="UP001314229">
    <property type="component" value="Unassembled WGS sequence"/>
</dbReference>
<accession>A0AAV1QJ28</accession>
<dbReference type="PANTHER" id="PTHR10903">
    <property type="entry name" value="GTPASE, IMAP FAMILY MEMBER-RELATED"/>
    <property type="match status" value="1"/>
</dbReference>
<proteinExistence type="inferred from homology"/>
<dbReference type="PROSITE" id="PS51720">
    <property type="entry name" value="G_AIG1"/>
    <property type="match status" value="1"/>
</dbReference>
<evidence type="ECO:0000256" key="3">
    <source>
        <dbReference type="ARBA" id="ARBA00023134"/>
    </source>
</evidence>
<evidence type="ECO:0000313" key="6">
    <source>
        <dbReference type="Proteomes" id="UP001314229"/>
    </source>
</evidence>
<evidence type="ECO:0000256" key="2">
    <source>
        <dbReference type="ARBA" id="ARBA00022741"/>
    </source>
</evidence>
<dbReference type="AlphaFoldDB" id="A0AAV1QJ28"/>
<reference evidence="5 6" key="1">
    <citation type="submission" date="2024-01" db="EMBL/GenBank/DDBJ databases">
        <authorList>
            <person name="Alioto T."/>
            <person name="Alioto T."/>
            <person name="Gomez Garrido J."/>
        </authorList>
    </citation>
    <scope>NUCLEOTIDE SEQUENCE [LARGE SCALE GENOMIC DNA]</scope>
</reference>
<evidence type="ECO:0000256" key="1">
    <source>
        <dbReference type="ARBA" id="ARBA00008535"/>
    </source>
</evidence>
<name>A0AAV1QJ28_SCOSC</name>
<dbReference type="InterPro" id="IPR027417">
    <property type="entry name" value="P-loop_NTPase"/>
</dbReference>
<gene>
    <name evidence="5" type="ORF">FSCOSCO3_A029056</name>
</gene>
<dbReference type="EMBL" id="CAWUFR010001601">
    <property type="protein sequence ID" value="CAK6984086.1"/>
    <property type="molecule type" value="Genomic_DNA"/>
</dbReference>
<comment type="similarity">
    <text evidence="1">Belongs to the TRAFAC class TrmE-Era-EngA-EngB-Septin-like GTPase superfamily. AIG1/Toc34/Toc159-like paraseptin GTPase family. IAN subfamily.</text>
</comment>
<evidence type="ECO:0000313" key="5">
    <source>
        <dbReference type="EMBL" id="CAK6984086.1"/>
    </source>
</evidence>
<evidence type="ECO:0000259" key="4">
    <source>
        <dbReference type="PROSITE" id="PS51720"/>
    </source>
</evidence>
<dbReference type="InterPro" id="IPR006703">
    <property type="entry name" value="G_AIG1"/>
</dbReference>
<dbReference type="PANTHER" id="PTHR10903:SF186">
    <property type="entry name" value="GTPASE IMAP FAMILY MEMBER 4-LIKE-RELATED"/>
    <property type="match status" value="1"/>
</dbReference>
<dbReference type="InterPro" id="IPR045058">
    <property type="entry name" value="GIMA/IAN/Toc"/>
</dbReference>
<keyword evidence="2" id="KW-0547">Nucleotide-binding</keyword>
<feature type="non-terminal residue" evidence="5">
    <location>
        <position position="101"/>
    </location>
</feature>
<keyword evidence="3" id="KW-0342">GTP-binding</keyword>
<organism evidence="5 6">
    <name type="scientific">Scomber scombrus</name>
    <name type="common">Atlantic mackerel</name>
    <name type="synonym">Scomber vernalis</name>
    <dbReference type="NCBI Taxonomy" id="13677"/>
    <lineage>
        <taxon>Eukaryota</taxon>
        <taxon>Metazoa</taxon>
        <taxon>Chordata</taxon>
        <taxon>Craniata</taxon>
        <taxon>Vertebrata</taxon>
        <taxon>Euteleostomi</taxon>
        <taxon>Actinopterygii</taxon>
        <taxon>Neopterygii</taxon>
        <taxon>Teleostei</taxon>
        <taxon>Neoteleostei</taxon>
        <taxon>Acanthomorphata</taxon>
        <taxon>Pelagiaria</taxon>
        <taxon>Scombriformes</taxon>
        <taxon>Scombridae</taxon>
        <taxon>Scomber</taxon>
    </lineage>
</organism>
<dbReference type="GO" id="GO:0005525">
    <property type="term" value="F:GTP binding"/>
    <property type="evidence" value="ECO:0007669"/>
    <property type="project" value="UniProtKB-KW"/>
</dbReference>